<evidence type="ECO:0000313" key="3">
    <source>
        <dbReference type="Proteomes" id="UP001239019"/>
    </source>
</evidence>
<protein>
    <recommendedName>
        <fullName evidence="4">Sel1 repeat family protein</fullName>
    </recommendedName>
</protein>
<keyword evidence="3" id="KW-1185">Reference proteome</keyword>
<evidence type="ECO:0000313" key="2">
    <source>
        <dbReference type="EMBL" id="MDQ2068661.1"/>
    </source>
</evidence>
<proteinExistence type="predicted"/>
<comment type="caution">
    <text evidence="2">The sequence shown here is derived from an EMBL/GenBank/DDBJ whole genome shotgun (WGS) entry which is preliminary data.</text>
</comment>
<evidence type="ECO:0008006" key="4">
    <source>
        <dbReference type="Google" id="ProtNLM"/>
    </source>
</evidence>
<organism evidence="2 3">
    <name type="scientific">Natronospira bacteriovora</name>
    <dbReference type="NCBI Taxonomy" id="3069753"/>
    <lineage>
        <taxon>Bacteria</taxon>
        <taxon>Pseudomonadati</taxon>
        <taxon>Pseudomonadota</taxon>
        <taxon>Gammaproteobacteria</taxon>
        <taxon>Natronospirales</taxon>
        <taxon>Natronospiraceae</taxon>
        <taxon>Natronospira</taxon>
    </lineage>
</organism>
<dbReference type="EMBL" id="JAVDDT010000001">
    <property type="protein sequence ID" value="MDQ2068661.1"/>
    <property type="molecule type" value="Genomic_DNA"/>
</dbReference>
<dbReference type="RefSeq" id="WP_306727143.1">
    <property type="nucleotide sequence ID" value="NZ_JAVDDT010000001.1"/>
</dbReference>
<gene>
    <name evidence="2" type="ORF">RBH19_02080</name>
</gene>
<evidence type="ECO:0000256" key="1">
    <source>
        <dbReference type="SAM" id="MobiDB-lite"/>
    </source>
</evidence>
<name>A0ABU0W3X5_9GAMM</name>
<sequence length="319" mass="35221">MNSRWMVLAIAALALSAALWWVLPDEETAIPEVNGLEPASDGHPSSDASAKDDAPARTADSQPGPSDDDEQDPGATEGNGLILNSESPDWDAIADVDETREALIRAFEAGDVHAAYQLYEIAQLCILTLAIEDMGSGIDEEVDPDRRTNMAELHQRAASMETRCQASSLADPRKLITENDRWLEKAADAGHAEAMYRTLFAGVRRMRPDNDDAREEQLAREQAIYERLRDNCHARSLHSTGMHLARGSAIVGTLDRQTDWGRDDHTSRHMDAFAHRYAAARLNDDGRPAEQARDSQHLLTAEEELQAREWADSLLASCP</sequence>
<dbReference type="Proteomes" id="UP001239019">
    <property type="component" value="Unassembled WGS sequence"/>
</dbReference>
<feature type="region of interest" description="Disordered" evidence="1">
    <location>
        <begin position="33"/>
        <end position="88"/>
    </location>
</feature>
<reference evidence="2 3" key="1">
    <citation type="submission" date="2023-08" db="EMBL/GenBank/DDBJ databases">
        <title>Whole-genome sequencing of halo(alkali)philic microorganisms from hypersaline lakes.</title>
        <authorList>
            <person name="Sorokin D.Y."/>
            <person name="Abbas B."/>
            <person name="Merkel A.Y."/>
        </authorList>
    </citation>
    <scope>NUCLEOTIDE SEQUENCE [LARGE SCALE GENOMIC DNA]</scope>
    <source>
        <strain evidence="2 3">AB-CW4</strain>
    </source>
</reference>
<accession>A0ABU0W3X5</accession>